<dbReference type="EMBL" id="CAOQHR010000009">
    <property type="protein sequence ID" value="CAI6339152.1"/>
    <property type="molecule type" value="Genomic_DNA"/>
</dbReference>
<proteinExistence type="predicted"/>
<reference evidence="1" key="1">
    <citation type="submission" date="2023-01" db="EMBL/GenBank/DDBJ databases">
        <authorList>
            <person name="Van Ghelder C."/>
            <person name="Rancurel C."/>
        </authorList>
    </citation>
    <scope>NUCLEOTIDE SEQUENCE</scope>
    <source>
        <strain evidence="1">CNCM I-4278</strain>
    </source>
</reference>
<accession>A0A9W4UQX0</accession>
<dbReference type="AlphaFoldDB" id="A0A9W4UQX0"/>
<sequence length="92" mass="10185">MAELSSLQSSQRRLSCQVSWSVVPNFIRPILLSSAHVKLLQRDSQTPIRIPIPARNGISRCGYALFLYRLILLASPPAPSHQSQSGEQADKT</sequence>
<gene>
    <name evidence="1" type="ORF">PDIGIT_LOCUS12299</name>
</gene>
<comment type="caution">
    <text evidence="1">The sequence shown here is derived from an EMBL/GenBank/DDBJ whole genome shotgun (WGS) entry which is preliminary data.</text>
</comment>
<keyword evidence="2" id="KW-1185">Reference proteome</keyword>
<evidence type="ECO:0000313" key="1">
    <source>
        <dbReference type="EMBL" id="CAI6339152.1"/>
    </source>
</evidence>
<protein>
    <submittedName>
        <fullName evidence="1">Uncharacterized protein</fullName>
    </submittedName>
</protein>
<evidence type="ECO:0000313" key="2">
    <source>
        <dbReference type="Proteomes" id="UP001152607"/>
    </source>
</evidence>
<name>A0A9W4UQX0_9PLEO</name>
<organism evidence="1 2">
    <name type="scientific">Periconia digitata</name>
    <dbReference type="NCBI Taxonomy" id="1303443"/>
    <lineage>
        <taxon>Eukaryota</taxon>
        <taxon>Fungi</taxon>
        <taxon>Dikarya</taxon>
        <taxon>Ascomycota</taxon>
        <taxon>Pezizomycotina</taxon>
        <taxon>Dothideomycetes</taxon>
        <taxon>Pleosporomycetidae</taxon>
        <taxon>Pleosporales</taxon>
        <taxon>Massarineae</taxon>
        <taxon>Periconiaceae</taxon>
        <taxon>Periconia</taxon>
    </lineage>
</organism>
<dbReference type="Proteomes" id="UP001152607">
    <property type="component" value="Unassembled WGS sequence"/>
</dbReference>